<reference evidence="8 9" key="1">
    <citation type="submission" date="2015-10" db="EMBL/GenBank/DDBJ databases">
        <title>Candidatus Desulfofervidus auxilii, a hydrogenotrophic sulfate-reducing bacterium involved in the thermophilic anaerobic oxidation of methane.</title>
        <authorList>
            <person name="Krukenberg V."/>
            <person name="Richter M."/>
            <person name="Wegener G."/>
        </authorList>
    </citation>
    <scope>NUCLEOTIDE SEQUENCE [LARGE SCALE GENOMIC DNA]</scope>
    <source>
        <strain evidence="8 9">HS1</strain>
    </source>
</reference>
<dbReference type="EMBL" id="CP013015">
    <property type="protein sequence ID" value="AMM41199.1"/>
    <property type="molecule type" value="Genomic_DNA"/>
</dbReference>
<dbReference type="InterPro" id="IPR007816">
    <property type="entry name" value="ResB-like_domain"/>
</dbReference>
<dbReference type="RefSeq" id="WP_066062851.1">
    <property type="nucleotide sequence ID" value="NZ_CP013015.1"/>
</dbReference>
<evidence type="ECO:0000256" key="6">
    <source>
        <dbReference type="SAM" id="Phobius"/>
    </source>
</evidence>
<name>A0A7U4THT0_DESA2</name>
<evidence type="ECO:0000259" key="7">
    <source>
        <dbReference type="Pfam" id="PF05140"/>
    </source>
</evidence>
<keyword evidence="3" id="KW-0201">Cytochrome c-type biogenesis</keyword>
<evidence type="ECO:0000313" key="9">
    <source>
        <dbReference type="Proteomes" id="UP000070560"/>
    </source>
</evidence>
<dbReference type="GO" id="GO:0017004">
    <property type="term" value="P:cytochrome complex assembly"/>
    <property type="evidence" value="ECO:0007669"/>
    <property type="project" value="UniProtKB-KW"/>
</dbReference>
<evidence type="ECO:0000256" key="4">
    <source>
        <dbReference type="ARBA" id="ARBA00022989"/>
    </source>
</evidence>
<evidence type="ECO:0000256" key="3">
    <source>
        <dbReference type="ARBA" id="ARBA00022748"/>
    </source>
</evidence>
<dbReference type="PROSITE" id="PS51257">
    <property type="entry name" value="PROKAR_LIPOPROTEIN"/>
    <property type="match status" value="1"/>
</dbReference>
<dbReference type="Pfam" id="PF05140">
    <property type="entry name" value="ResB"/>
    <property type="match status" value="2"/>
</dbReference>
<dbReference type="GO" id="GO:0016020">
    <property type="term" value="C:membrane"/>
    <property type="evidence" value="ECO:0007669"/>
    <property type="project" value="UniProtKB-SubCell"/>
</dbReference>
<sequence length="449" mass="51874">MKSLWKGFVHFLTSARVAIFLLLFLTIACTIGTLLPQNQTQEVYLKLFGKLGTRIIHIFSLYDVYHAPWFQFLLIFLGINLIACSLDRLPKTLRLFRYQEKRNIDKKFFQNLSFSEHFVCPTSLEKAKQSLISLFKKEFGNLQVINNPKFSLHAQKGKISYFGPYIIHTGILIILFGGLISSLFGFSGMMFIPEGKASNTIFLQGRRHHQRYNLPFSLKCEKFIIEYYPNGMPKEYLSKVTVIDGEKTIKKDITVNGPLDYKGLRFYQATYGVAPEPTLTLEVINRETNKHFLVTVPFNQSVSLPDSNGYVKLVKAFPEFMNAGIAFQLEVSEDGRIQQTWVFEKFPNFDAMHRKGKYIFRLKDYSRYTGLQVKKDLGVWIIWGGCIILVLGLMISFFIIPQRIWLQLDTHPKGCEIWLGGTCVKRKVLFRQTFENWVSKIKEVLPCGT</sequence>
<dbReference type="PANTHER" id="PTHR31566:SF0">
    <property type="entry name" value="CYTOCHROME C BIOGENESIS PROTEIN CCS1, CHLOROPLASTIC"/>
    <property type="match status" value="1"/>
</dbReference>
<feature type="transmembrane region" description="Helical" evidence="6">
    <location>
        <begin position="165"/>
        <end position="192"/>
    </location>
</feature>
<accession>A0A7U4THT0</accession>
<evidence type="ECO:0000256" key="2">
    <source>
        <dbReference type="ARBA" id="ARBA00022692"/>
    </source>
</evidence>
<feature type="domain" description="ResB-like" evidence="7">
    <location>
        <begin position="16"/>
        <end position="335"/>
    </location>
</feature>
<keyword evidence="4 6" id="KW-1133">Transmembrane helix</keyword>
<keyword evidence="9" id="KW-1185">Reference proteome</keyword>
<dbReference type="AlphaFoldDB" id="A0A7U4THT0"/>
<evidence type="ECO:0000256" key="5">
    <source>
        <dbReference type="ARBA" id="ARBA00023136"/>
    </source>
</evidence>
<gene>
    <name evidence="8" type="ORF">HS1_001396</name>
</gene>
<dbReference type="KEGG" id="daw:HS1_001396"/>
<feature type="domain" description="ResB-like" evidence="7">
    <location>
        <begin position="347"/>
        <end position="435"/>
    </location>
</feature>
<keyword evidence="5 6" id="KW-0472">Membrane</keyword>
<dbReference type="OrthoDB" id="9770923at2"/>
<dbReference type="InterPro" id="IPR023494">
    <property type="entry name" value="Cyt_c_bgen_Ccs1/CcsB/ResB"/>
</dbReference>
<organism evidence="8 9">
    <name type="scientific">Desulfofervidus auxilii</name>
    <dbReference type="NCBI Taxonomy" id="1621989"/>
    <lineage>
        <taxon>Bacteria</taxon>
        <taxon>Pseudomonadati</taxon>
        <taxon>Thermodesulfobacteriota</taxon>
        <taxon>Candidatus Desulfofervidia</taxon>
        <taxon>Candidatus Desulfofervidales</taxon>
        <taxon>Candidatus Desulfofervidaceae</taxon>
        <taxon>Candidatus Desulfofervidus</taxon>
    </lineage>
</organism>
<evidence type="ECO:0000256" key="1">
    <source>
        <dbReference type="ARBA" id="ARBA00004141"/>
    </source>
</evidence>
<evidence type="ECO:0000313" key="8">
    <source>
        <dbReference type="EMBL" id="AMM41199.1"/>
    </source>
</evidence>
<feature type="transmembrane region" description="Helical" evidence="6">
    <location>
        <begin position="377"/>
        <end position="400"/>
    </location>
</feature>
<dbReference type="PANTHER" id="PTHR31566">
    <property type="entry name" value="CYTOCHROME C BIOGENESIS PROTEIN CCS1, CHLOROPLASTIC"/>
    <property type="match status" value="1"/>
</dbReference>
<feature type="transmembrane region" description="Helical" evidence="6">
    <location>
        <begin position="69"/>
        <end position="89"/>
    </location>
</feature>
<protein>
    <submittedName>
        <fullName evidence="8">Cytochrome C biogenesis protein ResB</fullName>
    </submittedName>
</protein>
<proteinExistence type="predicted"/>
<dbReference type="Proteomes" id="UP000070560">
    <property type="component" value="Chromosome"/>
</dbReference>
<keyword evidence="2 6" id="KW-0812">Transmembrane</keyword>
<comment type="subcellular location">
    <subcellularLocation>
        <location evidence="1">Membrane</location>
        <topology evidence="1">Multi-pass membrane protein</topology>
    </subcellularLocation>
</comment>